<evidence type="ECO:0000313" key="2">
    <source>
        <dbReference type="EMBL" id="RST87319.1"/>
    </source>
</evidence>
<feature type="chain" id="PRO_5018548901" evidence="1">
    <location>
        <begin position="26"/>
        <end position="113"/>
    </location>
</feature>
<dbReference type="RefSeq" id="WP_126698518.1">
    <property type="nucleotide sequence ID" value="NZ_RWKW01000020.1"/>
</dbReference>
<sequence length="113" mass="11484">MTIRNTLAAAAAVAIAVVAGSTSFAGNFVAMPASNGGASINCSVPNNVVCTISSAKGVKSVKISANGPYGAFDLVNKSYRNCPRQVKVSWDSAYQESGTKIVECAPGAFKAAH</sequence>
<dbReference type="OrthoDB" id="8030822at2"/>
<accession>A0A3R9Y9P1</accession>
<comment type="caution">
    <text evidence="2">The sequence shown here is derived from an EMBL/GenBank/DDBJ whole genome shotgun (WGS) entry which is preliminary data.</text>
</comment>
<organism evidence="2 3">
    <name type="scientific">Aquibium carbonis</name>
    <dbReference type="NCBI Taxonomy" id="2495581"/>
    <lineage>
        <taxon>Bacteria</taxon>
        <taxon>Pseudomonadati</taxon>
        <taxon>Pseudomonadota</taxon>
        <taxon>Alphaproteobacteria</taxon>
        <taxon>Hyphomicrobiales</taxon>
        <taxon>Phyllobacteriaceae</taxon>
        <taxon>Aquibium</taxon>
    </lineage>
</organism>
<protein>
    <submittedName>
        <fullName evidence="2">Uncharacterized protein</fullName>
    </submittedName>
</protein>
<proteinExistence type="predicted"/>
<keyword evidence="1" id="KW-0732">Signal</keyword>
<name>A0A3R9Y9P1_9HYPH</name>
<dbReference type="Proteomes" id="UP000278398">
    <property type="component" value="Unassembled WGS sequence"/>
</dbReference>
<dbReference type="EMBL" id="RWKW01000020">
    <property type="protein sequence ID" value="RST87319.1"/>
    <property type="molecule type" value="Genomic_DNA"/>
</dbReference>
<evidence type="ECO:0000256" key="1">
    <source>
        <dbReference type="SAM" id="SignalP"/>
    </source>
</evidence>
<keyword evidence="3" id="KW-1185">Reference proteome</keyword>
<evidence type="ECO:0000313" key="3">
    <source>
        <dbReference type="Proteomes" id="UP000278398"/>
    </source>
</evidence>
<feature type="signal peptide" evidence="1">
    <location>
        <begin position="1"/>
        <end position="25"/>
    </location>
</feature>
<reference evidence="2 3" key="1">
    <citation type="submission" date="2018-12" db="EMBL/GenBank/DDBJ databases">
        <title>Mesorhizobium carbonis sp. nov., isolated from coal mine water.</title>
        <authorList>
            <person name="Xin W."/>
            <person name="Xu Z."/>
            <person name="Xiang F."/>
            <person name="Zhang J."/>
            <person name="Xi L."/>
            <person name="Liu J."/>
        </authorList>
    </citation>
    <scope>NUCLEOTIDE SEQUENCE [LARGE SCALE GENOMIC DNA]</scope>
    <source>
        <strain evidence="2 3">B2.3</strain>
    </source>
</reference>
<dbReference type="AlphaFoldDB" id="A0A3R9Y9P1"/>
<gene>
    <name evidence="2" type="ORF">EJC49_05815</name>
</gene>